<dbReference type="SUPFAM" id="SSF64518">
    <property type="entry name" value="Phase 1 flagellin"/>
    <property type="match status" value="2"/>
</dbReference>
<evidence type="ECO:0000256" key="2">
    <source>
        <dbReference type="ARBA" id="ARBA00004613"/>
    </source>
</evidence>
<accession>A0ABZ1CMG5</accession>
<keyword evidence="11" id="KW-0966">Cell projection</keyword>
<dbReference type="InterPro" id="IPR049119">
    <property type="entry name" value="FlgK_D2-like"/>
</dbReference>
<keyword evidence="12" id="KW-1185">Reference proteome</keyword>
<evidence type="ECO:0000259" key="9">
    <source>
        <dbReference type="Pfam" id="PF21158"/>
    </source>
</evidence>
<evidence type="ECO:0000256" key="1">
    <source>
        <dbReference type="ARBA" id="ARBA00004365"/>
    </source>
</evidence>
<gene>
    <name evidence="11" type="primary">flgK</name>
    <name evidence="11" type="ORF">VA613_05035</name>
</gene>
<evidence type="ECO:0000256" key="6">
    <source>
        <dbReference type="ARBA" id="ARBA00023143"/>
    </source>
</evidence>
<dbReference type="EMBL" id="CP141769">
    <property type="protein sequence ID" value="WRS40235.1"/>
    <property type="molecule type" value="Genomic_DNA"/>
</dbReference>
<keyword evidence="6" id="KW-0975">Bacterial flagellum</keyword>
<evidence type="ECO:0000313" key="12">
    <source>
        <dbReference type="Proteomes" id="UP001334732"/>
    </source>
</evidence>
<name>A0ABZ1CMG5_9PROT</name>
<feature type="domain" description="Flagellar hook-associated protein FlgK helical" evidence="10">
    <location>
        <begin position="94"/>
        <end position="328"/>
    </location>
</feature>
<evidence type="ECO:0000313" key="11">
    <source>
        <dbReference type="EMBL" id="WRS40235.1"/>
    </source>
</evidence>
<keyword evidence="11" id="KW-0969">Cilium</keyword>
<evidence type="ECO:0000256" key="4">
    <source>
        <dbReference type="ARBA" id="ARBA00016244"/>
    </source>
</evidence>
<dbReference type="InterPro" id="IPR053927">
    <property type="entry name" value="FlgK_helical"/>
</dbReference>
<evidence type="ECO:0000256" key="3">
    <source>
        <dbReference type="ARBA" id="ARBA00009677"/>
    </source>
</evidence>
<dbReference type="NCBIfam" id="TIGR02492">
    <property type="entry name" value="flgK_ends"/>
    <property type="match status" value="1"/>
</dbReference>
<feature type="domain" description="Flagellar basal body rod protein N-terminal" evidence="7">
    <location>
        <begin position="7"/>
        <end position="35"/>
    </location>
</feature>
<protein>
    <recommendedName>
        <fullName evidence="4">Flagellar hook-associated protein 1</fullName>
    </recommendedName>
</protein>
<dbReference type="InterPro" id="IPR010930">
    <property type="entry name" value="Flg_bb/hook_C_dom"/>
</dbReference>
<comment type="similarity">
    <text evidence="3">Belongs to the flagella basal body rod proteins family.</text>
</comment>
<keyword evidence="5" id="KW-0964">Secreted</keyword>
<proteinExistence type="inferred from homology"/>
<dbReference type="Pfam" id="PF00460">
    <property type="entry name" value="Flg_bb_rod"/>
    <property type="match status" value="1"/>
</dbReference>
<reference evidence="11 12" key="1">
    <citation type="submission" date="2023-12" db="EMBL/GenBank/DDBJ databases">
        <title>Thiobacillus sedimentum sp. nov., a chemolithoautotrophic sulfur-oxidizing bacterium isolated from freshwater sediment.</title>
        <authorList>
            <person name="Luo J."/>
            <person name="Dai C."/>
        </authorList>
    </citation>
    <scope>NUCLEOTIDE SEQUENCE [LARGE SCALE GENOMIC DNA]</scope>
    <source>
        <strain evidence="11 12">SCUT-2</strain>
    </source>
</reference>
<dbReference type="Proteomes" id="UP001334732">
    <property type="component" value="Chromosome"/>
</dbReference>
<feature type="domain" description="Flagellar hook-associated protein 1 D2-like" evidence="9">
    <location>
        <begin position="338"/>
        <end position="412"/>
    </location>
</feature>
<dbReference type="PANTHER" id="PTHR30033">
    <property type="entry name" value="FLAGELLAR HOOK-ASSOCIATED PROTEIN 1"/>
    <property type="match status" value="1"/>
</dbReference>
<dbReference type="PRINTS" id="PR01005">
    <property type="entry name" value="FLGHOOKAP1"/>
</dbReference>
<evidence type="ECO:0000259" key="10">
    <source>
        <dbReference type="Pfam" id="PF22638"/>
    </source>
</evidence>
<evidence type="ECO:0000259" key="8">
    <source>
        <dbReference type="Pfam" id="PF06429"/>
    </source>
</evidence>
<organism evidence="11 12">
    <name type="scientific">Thiobacillus sedimenti</name>
    <dbReference type="NCBI Taxonomy" id="3110231"/>
    <lineage>
        <taxon>Bacteria</taxon>
        <taxon>Pseudomonadati</taxon>
        <taxon>Pseudomonadota</taxon>
        <taxon>Betaproteobacteria</taxon>
        <taxon>Nitrosomonadales</taxon>
        <taxon>Thiobacillaceae</taxon>
        <taxon>Thiobacillus</taxon>
    </lineage>
</organism>
<dbReference type="InterPro" id="IPR002371">
    <property type="entry name" value="FlgK"/>
</dbReference>
<sequence length="645" mass="65938">MATNILSIGQSALAAAQVGISVTGHNIANAATPGYSRQVVIQGAALAQNFGFGFIGQGAEISSIQRVYNEYLATQVQTSQASKSSLDAHYTQIQQIDNMLADPQAGLSPALQDFFSGVQAMASNPASIPARQATLSSADALVARFQSLAGRLDEINQGVNSQVQSSVTAINSYAQQIATLNDAISKAQRATGQPPNDLLDQRDQLVLDLNKEIKATVVKQGDGGYNIFIGNGQPLVVGNSTTRLVNVTSPTDPQKIEVAYQASNGSTVIVGDSGFAGGRLGGLIEFRSNTLEPAQNALGRVAIGLASTVNAQHRLGQDLNGALGGDLFTLPTPVVNASANNASTATVTASISNANALTTSDYQLKYDGSQYTLTRLSDNTTSTFAGLPQTVDGVTLNISTTPAAGDTFLIRPTANGASGLALAITDPTKLAAAAPIRTAAGANSGSGTISAGAVDSTYPASPLAAPVTLTYSTGTPDVLNVSPATAVTVTSGGTSTTYPAGTPVPYTAGATYSFGGVSFTLSGAPNNLDTFTVGPNTGGVGDNRNALLLADLQTAHTLGNGTATYQDAYAQLVSDIGNKTRELDVTSSAAGKMLASATQSVQNESGVNLDEEAANLLRYQQAYQAAGKVMQIASQLFNVLLTIGQ</sequence>
<evidence type="ECO:0000259" key="7">
    <source>
        <dbReference type="Pfam" id="PF00460"/>
    </source>
</evidence>
<dbReference type="Pfam" id="PF06429">
    <property type="entry name" value="Flg_bbr_C"/>
    <property type="match status" value="1"/>
</dbReference>
<feature type="domain" description="Flagellar basal-body/hook protein C-terminal" evidence="8">
    <location>
        <begin position="600"/>
        <end position="641"/>
    </location>
</feature>
<dbReference type="Pfam" id="PF22638">
    <property type="entry name" value="FlgK_D1"/>
    <property type="match status" value="1"/>
</dbReference>
<comment type="subcellular location">
    <subcellularLocation>
        <location evidence="1">Bacterial flagellum</location>
    </subcellularLocation>
    <subcellularLocation>
        <location evidence="2">Secreted</location>
    </subcellularLocation>
</comment>
<keyword evidence="11" id="KW-0282">Flagellum</keyword>
<dbReference type="PANTHER" id="PTHR30033:SF1">
    <property type="entry name" value="FLAGELLAR HOOK-ASSOCIATED PROTEIN 1"/>
    <property type="match status" value="1"/>
</dbReference>
<dbReference type="InterPro" id="IPR001444">
    <property type="entry name" value="Flag_bb_rod_N"/>
</dbReference>
<dbReference type="Pfam" id="PF21158">
    <property type="entry name" value="flgK_1st_1"/>
    <property type="match status" value="1"/>
</dbReference>
<evidence type="ECO:0000256" key="5">
    <source>
        <dbReference type="ARBA" id="ARBA00022525"/>
    </source>
</evidence>
<dbReference type="RefSeq" id="WP_324780765.1">
    <property type="nucleotide sequence ID" value="NZ_CP141769.1"/>
</dbReference>